<keyword evidence="3" id="KW-0808">Transferase</keyword>
<dbReference type="STRING" id="343874.GCA_000805695_02140"/>
<comment type="pathway">
    <text evidence="1">Lipid metabolism.</text>
</comment>
<organism evidence="6 7">
    <name type="scientific">Empedobacter falsenii</name>
    <dbReference type="NCBI Taxonomy" id="343874"/>
    <lineage>
        <taxon>Bacteria</taxon>
        <taxon>Pseudomonadati</taxon>
        <taxon>Bacteroidota</taxon>
        <taxon>Flavobacteriia</taxon>
        <taxon>Flavobacteriales</taxon>
        <taxon>Weeksellaceae</taxon>
        <taxon>Empedobacter</taxon>
    </lineage>
</organism>
<dbReference type="CDD" id="cd02440">
    <property type="entry name" value="AdoMet_MTases"/>
    <property type="match status" value="1"/>
</dbReference>
<comment type="pathway">
    <text evidence="4">Phospholipid metabolism.</text>
</comment>
<sequence length="217" mass="25209">MKNNIDLQSLAKQLSCPNGDEGIEIGEQMSESNFGMTKMTIDHLQLQNQEQILELGHGNCKHLSYVLNQANGLEYIGLELSQVMKNSAIMNNSDYLNANIRFEIITDERIHFYEKRFDKIFTVNTIYFWKNPEFFLSEIYRVLKFNGKFALTFAKKEFMETLPFTQFGFNLYTEDEVIKLLKSAKFSIEDTKTFSESVISKAGEKVEREYSIIIAKK</sequence>
<dbReference type="AlphaFoldDB" id="A0A376GF46"/>
<dbReference type="Pfam" id="PF08241">
    <property type="entry name" value="Methyltransf_11"/>
    <property type="match status" value="1"/>
</dbReference>
<dbReference type="Proteomes" id="UP000254737">
    <property type="component" value="Unassembled WGS sequence"/>
</dbReference>
<evidence type="ECO:0000259" key="5">
    <source>
        <dbReference type="Pfam" id="PF08241"/>
    </source>
</evidence>
<gene>
    <name evidence="6" type="ORF">NCTC13456_02398</name>
</gene>
<dbReference type="EMBL" id="UFXS01000001">
    <property type="protein sequence ID" value="STD58771.1"/>
    <property type="molecule type" value="Genomic_DNA"/>
</dbReference>
<dbReference type="InterPro" id="IPR029063">
    <property type="entry name" value="SAM-dependent_MTases_sf"/>
</dbReference>
<dbReference type="PANTHER" id="PTHR44307">
    <property type="entry name" value="PHOSPHOETHANOLAMINE METHYLTRANSFERASE"/>
    <property type="match status" value="1"/>
</dbReference>
<evidence type="ECO:0000313" key="7">
    <source>
        <dbReference type="Proteomes" id="UP000254737"/>
    </source>
</evidence>
<evidence type="ECO:0000256" key="3">
    <source>
        <dbReference type="ARBA" id="ARBA00022679"/>
    </source>
</evidence>
<evidence type="ECO:0000313" key="6">
    <source>
        <dbReference type="EMBL" id="STD58771.1"/>
    </source>
</evidence>
<dbReference type="SUPFAM" id="SSF53335">
    <property type="entry name" value="S-adenosyl-L-methionine-dependent methyltransferases"/>
    <property type="match status" value="1"/>
</dbReference>
<dbReference type="Gene3D" id="3.40.50.150">
    <property type="entry name" value="Vaccinia Virus protein VP39"/>
    <property type="match status" value="1"/>
</dbReference>
<accession>A0A376GF46</accession>
<evidence type="ECO:0000256" key="2">
    <source>
        <dbReference type="ARBA" id="ARBA00022603"/>
    </source>
</evidence>
<evidence type="ECO:0000256" key="1">
    <source>
        <dbReference type="ARBA" id="ARBA00005189"/>
    </source>
</evidence>
<name>A0A376GF46_9FLAO</name>
<evidence type="ECO:0000256" key="4">
    <source>
        <dbReference type="ARBA" id="ARBA00025707"/>
    </source>
</evidence>
<protein>
    <submittedName>
        <fullName evidence="6">Biotin biosynthesis protein BioC</fullName>
    </submittedName>
</protein>
<keyword evidence="2" id="KW-0489">Methyltransferase</keyword>
<dbReference type="RefSeq" id="WP_038331641.1">
    <property type="nucleotide sequence ID" value="NZ_JSYQ01000003.1"/>
</dbReference>
<proteinExistence type="predicted"/>
<dbReference type="PANTHER" id="PTHR44307:SF2">
    <property type="entry name" value="PHOSPHOETHANOLAMINE METHYLTRANSFERASE ISOFORM X1"/>
    <property type="match status" value="1"/>
</dbReference>
<dbReference type="OrthoDB" id="9770553at2"/>
<reference evidence="6 7" key="1">
    <citation type="submission" date="2018-06" db="EMBL/GenBank/DDBJ databases">
        <authorList>
            <consortium name="Pathogen Informatics"/>
            <person name="Doyle S."/>
        </authorList>
    </citation>
    <scope>NUCLEOTIDE SEQUENCE [LARGE SCALE GENOMIC DNA]</scope>
    <source>
        <strain evidence="6 7">NCTC13456</strain>
    </source>
</reference>
<dbReference type="GO" id="GO:0008757">
    <property type="term" value="F:S-adenosylmethionine-dependent methyltransferase activity"/>
    <property type="evidence" value="ECO:0007669"/>
    <property type="project" value="InterPro"/>
</dbReference>
<feature type="domain" description="Methyltransferase type 11" evidence="5">
    <location>
        <begin position="53"/>
        <end position="150"/>
    </location>
</feature>
<dbReference type="GO" id="GO:0032259">
    <property type="term" value="P:methylation"/>
    <property type="evidence" value="ECO:0007669"/>
    <property type="project" value="UniProtKB-KW"/>
</dbReference>
<dbReference type="InterPro" id="IPR013216">
    <property type="entry name" value="Methyltransf_11"/>
</dbReference>